<accession>A0A6G1D2G4</accession>
<name>A0A6G1D2G4_9ORYZ</name>
<proteinExistence type="predicted"/>
<protein>
    <submittedName>
        <fullName evidence="1">Uncharacterized protein</fullName>
    </submittedName>
</protein>
<organism evidence="1 2">
    <name type="scientific">Oryza meyeriana var. granulata</name>
    <dbReference type="NCBI Taxonomy" id="110450"/>
    <lineage>
        <taxon>Eukaryota</taxon>
        <taxon>Viridiplantae</taxon>
        <taxon>Streptophyta</taxon>
        <taxon>Embryophyta</taxon>
        <taxon>Tracheophyta</taxon>
        <taxon>Spermatophyta</taxon>
        <taxon>Magnoliopsida</taxon>
        <taxon>Liliopsida</taxon>
        <taxon>Poales</taxon>
        <taxon>Poaceae</taxon>
        <taxon>BOP clade</taxon>
        <taxon>Oryzoideae</taxon>
        <taxon>Oryzeae</taxon>
        <taxon>Oryzinae</taxon>
        <taxon>Oryza</taxon>
        <taxon>Oryza meyeriana</taxon>
    </lineage>
</organism>
<evidence type="ECO:0000313" key="2">
    <source>
        <dbReference type="Proteomes" id="UP000479710"/>
    </source>
</evidence>
<gene>
    <name evidence="1" type="ORF">E2562_012051</name>
</gene>
<dbReference type="AlphaFoldDB" id="A0A6G1D2G4"/>
<reference evidence="1 2" key="1">
    <citation type="submission" date="2019-11" db="EMBL/GenBank/DDBJ databases">
        <title>Whole genome sequence of Oryza granulata.</title>
        <authorList>
            <person name="Li W."/>
        </authorList>
    </citation>
    <scope>NUCLEOTIDE SEQUENCE [LARGE SCALE GENOMIC DNA]</scope>
    <source>
        <strain evidence="2">cv. Menghai</strain>
        <tissue evidence="1">Leaf</tissue>
    </source>
</reference>
<dbReference type="Proteomes" id="UP000479710">
    <property type="component" value="Unassembled WGS sequence"/>
</dbReference>
<sequence>MSTVSVAKTGAHLAGSGDRGVSTGWLCQDDGVAVAQDGCTHGGWQACGLRSWRLRVGSWTRRLDS</sequence>
<keyword evidence="2" id="KW-1185">Reference proteome</keyword>
<dbReference type="EMBL" id="SPHZ02000007">
    <property type="protein sequence ID" value="KAF0906600.1"/>
    <property type="molecule type" value="Genomic_DNA"/>
</dbReference>
<comment type="caution">
    <text evidence="1">The sequence shown here is derived from an EMBL/GenBank/DDBJ whole genome shotgun (WGS) entry which is preliminary data.</text>
</comment>
<evidence type="ECO:0000313" key="1">
    <source>
        <dbReference type="EMBL" id="KAF0906600.1"/>
    </source>
</evidence>